<dbReference type="InterPro" id="IPR011006">
    <property type="entry name" value="CheY-like_superfamily"/>
</dbReference>
<dbReference type="AlphaFoldDB" id="A0A4V3C617"/>
<dbReference type="Pfam" id="PF00072">
    <property type="entry name" value="Response_reg"/>
    <property type="match status" value="1"/>
</dbReference>
<dbReference type="Gene3D" id="3.40.50.2300">
    <property type="match status" value="1"/>
</dbReference>
<organism evidence="5 6">
    <name type="scientific">Paractinoplanes brasiliensis</name>
    <dbReference type="NCBI Taxonomy" id="52695"/>
    <lineage>
        <taxon>Bacteria</taxon>
        <taxon>Bacillati</taxon>
        <taxon>Actinomycetota</taxon>
        <taxon>Actinomycetes</taxon>
        <taxon>Micromonosporales</taxon>
        <taxon>Micromonosporaceae</taxon>
        <taxon>Paractinoplanes</taxon>
    </lineage>
</organism>
<reference evidence="5 6" key="1">
    <citation type="submission" date="2019-03" db="EMBL/GenBank/DDBJ databases">
        <title>Sequencing the genomes of 1000 actinobacteria strains.</title>
        <authorList>
            <person name="Klenk H.-P."/>
        </authorList>
    </citation>
    <scope>NUCLEOTIDE SEQUENCE [LARGE SCALE GENOMIC DNA]</scope>
    <source>
        <strain evidence="5 6">DSM 43805</strain>
    </source>
</reference>
<dbReference type="InterPro" id="IPR039420">
    <property type="entry name" value="WalR-like"/>
</dbReference>
<dbReference type="SMART" id="SM00448">
    <property type="entry name" value="REC"/>
    <property type="match status" value="1"/>
</dbReference>
<evidence type="ECO:0000256" key="2">
    <source>
        <dbReference type="PROSITE-ProRule" id="PRU00169"/>
    </source>
</evidence>
<dbReference type="EMBL" id="SNWR01000002">
    <property type="protein sequence ID" value="TDO31978.1"/>
    <property type="molecule type" value="Genomic_DNA"/>
</dbReference>
<keyword evidence="1" id="KW-0238">DNA-binding</keyword>
<evidence type="ECO:0000313" key="5">
    <source>
        <dbReference type="EMBL" id="TDO31978.1"/>
    </source>
</evidence>
<comment type="caution">
    <text evidence="5">The sequence shown here is derived from an EMBL/GenBank/DDBJ whole genome shotgun (WGS) entry which is preliminary data.</text>
</comment>
<feature type="region of interest" description="Disordered" evidence="3">
    <location>
        <begin position="107"/>
        <end position="129"/>
    </location>
</feature>
<gene>
    <name evidence="5" type="ORF">C8E87_7417</name>
</gene>
<feature type="domain" description="Response regulatory" evidence="4">
    <location>
        <begin position="6"/>
        <end position="122"/>
    </location>
</feature>
<dbReference type="InterPro" id="IPR058245">
    <property type="entry name" value="NreC/VraR/RcsB-like_REC"/>
</dbReference>
<keyword evidence="6" id="KW-1185">Reference proteome</keyword>
<dbReference type="CDD" id="cd17535">
    <property type="entry name" value="REC_NarL-like"/>
    <property type="match status" value="1"/>
</dbReference>
<protein>
    <submittedName>
        <fullName evidence="5">Response regulator receiver domain-containing protein</fullName>
    </submittedName>
</protein>
<dbReference type="Proteomes" id="UP000294901">
    <property type="component" value="Unassembled WGS sequence"/>
</dbReference>
<dbReference type="SUPFAM" id="SSF52172">
    <property type="entry name" value="CheY-like"/>
    <property type="match status" value="1"/>
</dbReference>
<dbReference type="InterPro" id="IPR001789">
    <property type="entry name" value="Sig_transdc_resp-reg_receiver"/>
</dbReference>
<sequence>MTTPIRIVIADDHFVAREGLRSSFKAVAEVTVVGEATNGRELLAVVNHHRPDVVLTDIQMPGLDGIAATELLLAHHPGLGVLILTEYLDDARVEGALAAGARGYLHKREPSGTTSSAPSSTSPAAALSTTRRWPNASAVSSPALDVSPWLACFLNSPPASVRSSSWSPAAVVTVRSRADSASPRRPYATTCQPS</sequence>
<feature type="compositionally biased region" description="Low complexity" evidence="3">
    <location>
        <begin position="111"/>
        <end position="129"/>
    </location>
</feature>
<evidence type="ECO:0000256" key="3">
    <source>
        <dbReference type="SAM" id="MobiDB-lite"/>
    </source>
</evidence>
<accession>A0A4V3C617</accession>
<evidence type="ECO:0000313" key="6">
    <source>
        <dbReference type="Proteomes" id="UP000294901"/>
    </source>
</evidence>
<dbReference type="PROSITE" id="PS50110">
    <property type="entry name" value="RESPONSE_REGULATORY"/>
    <property type="match status" value="1"/>
</dbReference>
<evidence type="ECO:0000259" key="4">
    <source>
        <dbReference type="PROSITE" id="PS50110"/>
    </source>
</evidence>
<dbReference type="GO" id="GO:0000160">
    <property type="term" value="P:phosphorelay signal transduction system"/>
    <property type="evidence" value="ECO:0007669"/>
    <property type="project" value="InterPro"/>
</dbReference>
<feature type="modified residue" description="4-aspartylphosphate" evidence="2">
    <location>
        <position position="57"/>
    </location>
</feature>
<dbReference type="PANTHER" id="PTHR43214:SF43">
    <property type="entry name" value="TWO-COMPONENT RESPONSE REGULATOR"/>
    <property type="match status" value="1"/>
</dbReference>
<evidence type="ECO:0000256" key="1">
    <source>
        <dbReference type="ARBA" id="ARBA00023125"/>
    </source>
</evidence>
<name>A0A4V3C617_9ACTN</name>
<proteinExistence type="predicted"/>
<keyword evidence="2" id="KW-0597">Phosphoprotein</keyword>
<dbReference type="PANTHER" id="PTHR43214">
    <property type="entry name" value="TWO-COMPONENT RESPONSE REGULATOR"/>
    <property type="match status" value="1"/>
</dbReference>
<dbReference type="GO" id="GO:0003677">
    <property type="term" value="F:DNA binding"/>
    <property type="evidence" value="ECO:0007669"/>
    <property type="project" value="UniProtKB-KW"/>
</dbReference>
<dbReference type="OrthoDB" id="9808843at2"/>
<feature type="region of interest" description="Disordered" evidence="3">
    <location>
        <begin position="175"/>
        <end position="194"/>
    </location>
</feature>